<dbReference type="PANTHER" id="PTHR33287">
    <property type="entry name" value="OS03G0453550 PROTEIN"/>
    <property type="match status" value="1"/>
</dbReference>
<keyword evidence="5" id="KW-1185">Reference proteome</keyword>
<protein>
    <submittedName>
        <fullName evidence="4">Uncharacterized protein</fullName>
    </submittedName>
</protein>
<evidence type="ECO:0000313" key="4">
    <source>
        <dbReference type="EMBL" id="KAG0554850.1"/>
    </source>
</evidence>
<feature type="compositionally biased region" description="Basic residues" evidence="2">
    <location>
        <begin position="171"/>
        <end position="182"/>
    </location>
</feature>
<feature type="transmembrane region" description="Helical" evidence="3">
    <location>
        <begin position="69"/>
        <end position="86"/>
    </location>
</feature>
<reference evidence="4" key="1">
    <citation type="submission" date="2020-06" db="EMBL/GenBank/DDBJ databases">
        <title>WGS assembly of Ceratodon purpureus strain R40.</title>
        <authorList>
            <person name="Carey S.B."/>
            <person name="Jenkins J."/>
            <person name="Shu S."/>
            <person name="Lovell J.T."/>
            <person name="Sreedasyam A."/>
            <person name="Maumus F."/>
            <person name="Tiley G.P."/>
            <person name="Fernandez-Pozo N."/>
            <person name="Barry K."/>
            <person name="Chen C."/>
            <person name="Wang M."/>
            <person name="Lipzen A."/>
            <person name="Daum C."/>
            <person name="Saski C.A."/>
            <person name="Payton A.C."/>
            <person name="Mcbreen J.C."/>
            <person name="Conrad R.E."/>
            <person name="Kollar L.M."/>
            <person name="Olsson S."/>
            <person name="Huttunen S."/>
            <person name="Landis J.B."/>
            <person name="Wickett N.J."/>
            <person name="Johnson M.G."/>
            <person name="Rensing S.A."/>
            <person name="Grimwood J."/>
            <person name="Schmutz J."/>
            <person name="Mcdaniel S.F."/>
        </authorList>
    </citation>
    <scope>NUCLEOTIDE SEQUENCE</scope>
    <source>
        <strain evidence="4">R40</strain>
    </source>
</reference>
<evidence type="ECO:0000313" key="5">
    <source>
        <dbReference type="Proteomes" id="UP000822688"/>
    </source>
</evidence>
<sequence length="223" mass="25268">MAVVRHPACELELDNLVEIKVDVGTLPEAERKKRHVLKEALVEWTEQVHQLEAKVEKRTDRKNQLTNELYQLVGLYSVFVGVVFTAVLQSSRVECQHIWSPIVLCSVAYFAALVAIVKKSKEIEIDRITIKADDDFRKIRFKNLRELKKEGPRRFDFGNLENQTEGEPKIKKGKKTGSKPSKKSTAPCYLILILTSFTLVLLVSFGHILCINTNSRCSCASAP</sequence>
<evidence type="ECO:0000256" key="2">
    <source>
        <dbReference type="SAM" id="MobiDB-lite"/>
    </source>
</evidence>
<feature type="transmembrane region" description="Helical" evidence="3">
    <location>
        <begin position="98"/>
        <end position="117"/>
    </location>
</feature>
<evidence type="ECO:0000256" key="1">
    <source>
        <dbReference type="SAM" id="Coils"/>
    </source>
</evidence>
<feature type="coiled-coil region" evidence="1">
    <location>
        <begin position="34"/>
        <end position="68"/>
    </location>
</feature>
<dbReference type="PANTHER" id="PTHR33287:SF11">
    <property type="entry name" value="OS03G0778400 PROTEIN"/>
    <property type="match status" value="1"/>
</dbReference>
<keyword evidence="3" id="KW-0812">Transmembrane</keyword>
<proteinExistence type="predicted"/>
<organism evidence="4 5">
    <name type="scientific">Ceratodon purpureus</name>
    <name type="common">Fire moss</name>
    <name type="synonym">Dicranum purpureum</name>
    <dbReference type="NCBI Taxonomy" id="3225"/>
    <lineage>
        <taxon>Eukaryota</taxon>
        <taxon>Viridiplantae</taxon>
        <taxon>Streptophyta</taxon>
        <taxon>Embryophyta</taxon>
        <taxon>Bryophyta</taxon>
        <taxon>Bryophytina</taxon>
        <taxon>Bryopsida</taxon>
        <taxon>Dicranidae</taxon>
        <taxon>Pseudoditrichales</taxon>
        <taxon>Ditrichaceae</taxon>
        <taxon>Ceratodon</taxon>
    </lineage>
</organism>
<feature type="region of interest" description="Disordered" evidence="2">
    <location>
        <begin position="155"/>
        <end position="183"/>
    </location>
</feature>
<feature type="transmembrane region" description="Helical" evidence="3">
    <location>
        <begin position="188"/>
        <end position="209"/>
    </location>
</feature>
<gene>
    <name evidence="4" type="ORF">KC19_12G124700</name>
</gene>
<comment type="caution">
    <text evidence="4">The sequence shown here is derived from an EMBL/GenBank/DDBJ whole genome shotgun (WGS) entry which is preliminary data.</text>
</comment>
<dbReference type="AlphaFoldDB" id="A0A8T0G747"/>
<evidence type="ECO:0000256" key="3">
    <source>
        <dbReference type="SAM" id="Phobius"/>
    </source>
</evidence>
<dbReference type="Proteomes" id="UP000822688">
    <property type="component" value="Chromosome 12"/>
</dbReference>
<keyword evidence="3" id="KW-0472">Membrane</keyword>
<name>A0A8T0G747_CERPU</name>
<dbReference type="EMBL" id="CM026433">
    <property type="protein sequence ID" value="KAG0554850.1"/>
    <property type="molecule type" value="Genomic_DNA"/>
</dbReference>
<keyword evidence="1" id="KW-0175">Coiled coil</keyword>
<keyword evidence="3" id="KW-1133">Transmembrane helix</keyword>
<accession>A0A8T0G747</accession>